<evidence type="ECO:0000313" key="2">
    <source>
        <dbReference type="EMBL" id="KAB2328202.1"/>
    </source>
</evidence>
<keyword evidence="3" id="KW-1185">Reference proteome</keyword>
<organism evidence="2 3">
    <name type="scientific">Cytobacillus depressus</name>
    <dbReference type="NCBI Taxonomy" id="1602942"/>
    <lineage>
        <taxon>Bacteria</taxon>
        <taxon>Bacillati</taxon>
        <taxon>Bacillota</taxon>
        <taxon>Bacilli</taxon>
        <taxon>Bacillales</taxon>
        <taxon>Bacillaceae</taxon>
        <taxon>Cytobacillus</taxon>
    </lineage>
</organism>
<dbReference type="Gene3D" id="2.40.50.1020">
    <property type="entry name" value="LytTr DNA-binding domain"/>
    <property type="match status" value="1"/>
</dbReference>
<accession>A0A6L3UWP5</accession>
<evidence type="ECO:0000259" key="1">
    <source>
        <dbReference type="SMART" id="SM00850"/>
    </source>
</evidence>
<dbReference type="Pfam" id="PF04397">
    <property type="entry name" value="LytTR"/>
    <property type="match status" value="1"/>
</dbReference>
<feature type="domain" description="HTH LytTR-type" evidence="1">
    <location>
        <begin position="20"/>
        <end position="117"/>
    </location>
</feature>
<reference evidence="2 3" key="1">
    <citation type="journal article" date="2016" name="Antonie Van Leeuwenhoek">
        <title>Bacillus depressus sp. nov., isolated from soil of a sunflower field.</title>
        <authorList>
            <person name="Wei X."/>
            <person name="Xin D."/>
            <person name="Xin Y."/>
            <person name="Zhang H."/>
            <person name="Wang T."/>
            <person name="Zhang J."/>
        </authorList>
    </citation>
    <scope>NUCLEOTIDE SEQUENCE [LARGE SCALE GENOMIC DNA]</scope>
    <source>
        <strain evidence="2 3">BZ1</strain>
    </source>
</reference>
<comment type="caution">
    <text evidence="2">The sequence shown here is derived from an EMBL/GenBank/DDBJ whole genome shotgun (WGS) entry which is preliminary data.</text>
</comment>
<dbReference type="AlphaFoldDB" id="A0A6L3UWP5"/>
<dbReference type="RefSeq" id="WP_151537633.1">
    <property type="nucleotide sequence ID" value="NZ_WBOS01000032.1"/>
</dbReference>
<dbReference type="Proteomes" id="UP000481030">
    <property type="component" value="Unassembled WGS sequence"/>
</dbReference>
<gene>
    <name evidence="2" type="ORF">F7731_25945</name>
</gene>
<dbReference type="OrthoDB" id="2080915at2"/>
<dbReference type="EMBL" id="WBOS01000032">
    <property type="protein sequence ID" value="KAB2328202.1"/>
    <property type="molecule type" value="Genomic_DNA"/>
</dbReference>
<evidence type="ECO:0000313" key="3">
    <source>
        <dbReference type="Proteomes" id="UP000481030"/>
    </source>
</evidence>
<dbReference type="InterPro" id="IPR007492">
    <property type="entry name" value="LytTR_DNA-bd_dom"/>
</dbReference>
<dbReference type="SMART" id="SM00850">
    <property type="entry name" value="LytTR"/>
    <property type="match status" value="1"/>
</dbReference>
<sequence>MSLKNRRHMTVIKETQDGEKILTCIDLDEVNFIDSDNGKIRFHIDNQVYFQITNISELGEILEGFIPLDRPNLVNLLKIKKFDSKNGKVYFEENPNPNSIFATVAKTKYELISVILKRFISHNNNTTLEFEQKKETKGLKGFLEVFKS</sequence>
<protein>
    <recommendedName>
        <fullName evidence="1">HTH LytTR-type domain-containing protein</fullName>
    </recommendedName>
</protein>
<dbReference type="GO" id="GO:0003677">
    <property type="term" value="F:DNA binding"/>
    <property type="evidence" value="ECO:0007669"/>
    <property type="project" value="InterPro"/>
</dbReference>
<name>A0A6L3UWP5_9BACI</name>
<proteinExistence type="predicted"/>